<dbReference type="EMBL" id="NBII01000001">
    <property type="protein sequence ID" value="PAV23123.1"/>
    <property type="molecule type" value="Genomic_DNA"/>
</dbReference>
<dbReference type="AlphaFoldDB" id="A0A286UU52"/>
<dbReference type="InterPro" id="IPR036412">
    <property type="entry name" value="HAD-like_sf"/>
</dbReference>
<evidence type="ECO:0000256" key="8">
    <source>
        <dbReference type="ARBA" id="ARBA00022946"/>
    </source>
</evidence>
<dbReference type="FunCoup" id="A0A286UU52">
    <property type="interactions" value="80"/>
</dbReference>
<comment type="function">
    <text evidence="14">Essential component of the TIM23 complex, a complex that mediates the translocation of transit peptide-containing proteins across the mitochondrial inner membrane.</text>
</comment>
<keyword evidence="7 14" id="KW-0653">Protein transport</keyword>
<evidence type="ECO:0000256" key="4">
    <source>
        <dbReference type="ARBA" id="ARBA00022448"/>
    </source>
</evidence>
<name>A0A286UU52_9AGAM</name>
<reference evidence="17 18" key="1">
    <citation type="journal article" date="2017" name="Mol. Ecol.">
        <title>Comparative and population genomic landscape of Phellinus noxius: A hypervariable fungus causing root rot in trees.</title>
        <authorList>
            <person name="Chung C.L."/>
            <person name="Lee T.J."/>
            <person name="Akiba M."/>
            <person name="Lee H.H."/>
            <person name="Kuo T.H."/>
            <person name="Liu D."/>
            <person name="Ke H.M."/>
            <person name="Yokoi T."/>
            <person name="Roa M.B."/>
            <person name="Lu M.J."/>
            <person name="Chang Y.Y."/>
            <person name="Ann P.J."/>
            <person name="Tsai J.N."/>
            <person name="Chen C.Y."/>
            <person name="Tzean S.S."/>
            <person name="Ota Y."/>
            <person name="Hattori T."/>
            <person name="Sahashi N."/>
            <person name="Liou R.F."/>
            <person name="Kikuchi T."/>
            <person name="Tsai I.J."/>
        </authorList>
    </citation>
    <scope>NUCLEOTIDE SEQUENCE [LARGE SCALE GENOMIC DNA]</scope>
    <source>
        <strain evidence="17 18">FFPRI411160</strain>
    </source>
</reference>
<evidence type="ECO:0000256" key="13">
    <source>
        <dbReference type="ARBA" id="ARBA00065975"/>
    </source>
</evidence>
<dbReference type="PROSITE" id="PS50969">
    <property type="entry name" value="FCP1"/>
    <property type="match status" value="1"/>
</dbReference>
<dbReference type="OrthoDB" id="287041at2759"/>
<keyword evidence="8 14" id="KW-0809">Transit peptide</keyword>
<keyword evidence="12" id="KW-0472">Membrane</keyword>
<evidence type="ECO:0000256" key="1">
    <source>
        <dbReference type="ARBA" id="ARBA00004434"/>
    </source>
</evidence>
<keyword evidence="5" id="KW-0812">Transmembrane</keyword>
<feature type="region of interest" description="Disordered" evidence="15">
    <location>
        <begin position="24"/>
        <end position="89"/>
    </location>
</feature>
<proteinExistence type="inferred from homology"/>
<comment type="caution">
    <text evidence="17">The sequence shown here is derived from an EMBL/GenBank/DDBJ whole genome shotgun (WGS) entry which is preliminary data.</text>
</comment>
<evidence type="ECO:0000313" key="17">
    <source>
        <dbReference type="EMBL" id="PAV23123.1"/>
    </source>
</evidence>
<dbReference type="GO" id="GO:0015031">
    <property type="term" value="P:protein transport"/>
    <property type="evidence" value="ECO:0007669"/>
    <property type="project" value="UniProtKB-KW"/>
</dbReference>
<evidence type="ECO:0000259" key="16">
    <source>
        <dbReference type="PROSITE" id="PS50969"/>
    </source>
</evidence>
<dbReference type="Proteomes" id="UP000217199">
    <property type="component" value="Unassembled WGS sequence"/>
</dbReference>
<evidence type="ECO:0000256" key="9">
    <source>
        <dbReference type="ARBA" id="ARBA00022989"/>
    </source>
</evidence>
<feature type="domain" description="FCP1 homology" evidence="16">
    <location>
        <begin position="166"/>
        <end position="310"/>
    </location>
</feature>
<evidence type="ECO:0000256" key="12">
    <source>
        <dbReference type="ARBA" id="ARBA00023136"/>
    </source>
</evidence>
<dbReference type="Pfam" id="PF03031">
    <property type="entry name" value="NIF"/>
    <property type="match status" value="1"/>
</dbReference>
<dbReference type="FunFam" id="3.40.50.1000:FF:000019">
    <property type="entry name" value="Mitochondrial import inner membrane translocase subunit TIM50"/>
    <property type="match status" value="1"/>
</dbReference>
<feature type="compositionally biased region" description="Polar residues" evidence="15">
    <location>
        <begin position="29"/>
        <end position="41"/>
    </location>
</feature>
<dbReference type="InParanoid" id="A0A286UU52"/>
<comment type="similarity">
    <text evidence="2 14">Belongs to the TIM50 family.</text>
</comment>
<feature type="compositionally biased region" description="Polar residues" evidence="15">
    <location>
        <begin position="76"/>
        <end position="86"/>
    </location>
</feature>
<keyword evidence="18" id="KW-1185">Reference proteome</keyword>
<evidence type="ECO:0000256" key="7">
    <source>
        <dbReference type="ARBA" id="ARBA00022927"/>
    </source>
</evidence>
<dbReference type="SUPFAM" id="SSF56784">
    <property type="entry name" value="HAD-like"/>
    <property type="match status" value="1"/>
</dbReference>
<evidence type="ECO:0000256" key="3">
    <source>
        <dbReference type="ARBA" id="ARBA00020799"/>
    </source>
</evidence>
<keyword evidence="4 14" id="KW-0813">Transport</keyword>
<evidence type="ECO:0000256" key="10">
    <source>
        <dbReference type="ARBA" id="ARBA00023010"/>
    </source>
</evidence>
<sequence>MQSIFVSRAGPSLRRAVYNQARYLATKPPSGSTAESSNSPVSDKLDADVTPPSPASLSLDFAPNAEQEEEPAQRTGARSSKDSLSSIERRRKAMGRATLATFAVGLLAGTAYLGREWTEEDLKNKKMKIEDAPSTRMDRTKKRFISMFDYFSKPTWEELLPPAVPPFQKPYTLLLSIDDLLVTSTWDRQNGWRTAKRPGVDYFIAYLSQFYEVVIFTSQNYYTALPIIEKLDPYNFFITYKLFREATRSVNGSVVKDLSYLNRDLSKVIILDTNPEHVSLQPENAIVLPKWKGERGDKGLVSLIPFLESIAIYGAKDVRPVLKAYEGKNIPIEYGKQEAEAKRRFLEEWRRSGKSKSGGLTLSGLFGGSQGNGNSPEPLTYLELKRKEAQARYREEQTYIATNRQEFDRLLEEDRKAAAAQMSGNLFSIMSGMGGAPPPSLIEKGKHQVQDKWRLRLRRASRLNVVVRISNISPLSLLLASLA</sequence>
<dbReference type="GO" id="GO:0005744">
    <property type="term" value="C:TIM23 mitochondrial import inner membrane translocase complex"/>
    <property type="evidence" value="ECO:0007669"/>
    <property type="project" value="UniProtKB-UniRule"/>
</dbReference>
<dbReference type="CDD" id="cd07521">
    <property type="entry name" value="HAD_FCP1-like"/>
    <property type="match status" value="1"/>
</dbReference>
<evidence type="ECO:0000256" key="6">
    <source>
        <dbReference type="ARBA" id="ARBA00022792"/>
    </source>
</evidence>
<gene>
    <name evidence="17" type="ORF">PNOK_0019100</name>
</gene>
<dbReference type="InterPro" id="IPR004274">
    <property type="entry name" value="FCP1_dom"/>
</dbReference>
<dbReference type="SMART" id="SM00577">
    <property type="entry name" value="CPDc"/>
    <property type="match status" value="1"/>
</dbReference>
<accession>A0A286UU52</accession>
<evidence type="ECO:0000313" key="18">
    <source>
        <dbReference type="Proteomes" id="UP000217199"/>
    </source>
</evidence>
<evidence type="ECO:0000256" key="11">
    <source>
        <dbReference type="ARBA" id="ARBA00023128"/>
    </source>
</evidence>
<evidence type="ECO:0000256" key="15">
    <source>
        <dbReference type="SAM" id="MobiDB-lite"/>
    </source>
</evidence>
<keyword evidence="10 14" id="KW-0811">Translocation</keyword>
<comment type="subcellular location">
    <subcellularLocation>
        <location evidence="1 14">Mitochondrion inner membrane</location>
        <topology evidence="1 14">Single-pass membrane protein</topology>
    </subcellularLocation>
</comment>
<evidence type="ECO:0000256" key="5">
    <source>
        <dbReference type="ARBA" id="ARBA00022692"/>
    </source>
</evidence>
<dbReference type="InterPro" id="IPR050365">
    <property type="entry name" value="TIM50"/>
</dbReference>
<dbReference type="PANTHER" id="PTHR12210">
    <property type="entry name" value="DULLARD PROTEIN PHOSPHATASE"/>
    <property type="match status" value="1"/>
</dbReference>
<keyword evidence="11 14" id="KW-0496">Mitochondrion</keyword>
<keyword evidence="9" id="KW-1133">Transmembrane helix</keyword>
<dbReference type="InterPro" id="IPR023214">
    <property type="entry name" value="HAD_sf"/>
</dbReference>
<protein>
    <recommendedName>
        <fullName evidence="3 14">Mitochondrial import inner membrane translocase subunit TIM50</fullName>
    </recommendedName>
</protein>
<organism evidence="17 18">
    <name type="scientific">Pyrrhoderma noxium</name>
    <dbReference type="NCBI Taxonomy" id="2282107"/>
    <lineage>
        <taxon>Eukaryota</taxon>
        <taxon>Fungi</taxon>
        <taxon>Dikarya</taxon>
        <taxon>Basidiomycota</taxon>
        <taxon>Agaricomycotina</taxon>
        <taxon>Agaricomycetes</taxon>
        <taxon>Hymenochaetales</taxon>
        <taxon>Hymenochaetaceae</taxon>
        <taxon>Pyrrhoderma</taxon>
    </lineage>
</organism>
<dbReference type="STRING" id="2282107.A0A286UU52"/>
<evidence type="ECO:0000256" key="2">
    <source>
        <dbReference type="ARBA" id="ARBA00006344"/>
    </source>
</evidence>
<keyword evidence="6" id="KW-0999">Mitochondrion inner membrane</keyword>
<dbReference type="Gene3D" id="3.40.50.1000">
    <property type="entry name" value="HAD superfamily/HAD-like"/>
    <property type="match status" value="1"/>
</dbReference>
<comment type="subunit">
    <text evidence="13">Component of the TIM23 complex, at least composed of TIM23, TIM17 and TIM50. Interacts with preproteins in transit.</text>
</comment>
<evidence type="ECO:0000256" key="14">
    <source>
        <dbReference type="RuleBase" id="RU365079"/>
    </source>
</evidence>